<dbReference type="InterPro" id="IPR036291">
    <property type="entry name" value="NAD(P)-bd_dom_sf"/>
</dbReference>
<dbReference type="PANTHER" id="PTHR42748">
    <property type="entry name" value="NITROGEN METABOLITE REPRESSION PROTEIN NMRA FAMILY MEMBER"/>
    <property type="match status" value="1"/>
</dbReference>
<dbReference type="SUPFAM" id="SSF51735">
    <property type="entry name" value="NAD(P)-binding Rossmann-fold domains"/>
    <property type="match status" value="1"/>
</dbReference>
<dbReference type="InterPro" id="IPR051164">
    <property type="entry name" value="NmrA-like_oxidored"/>
</dbReference>
<dbReference type="OrthoDB" id="300709at2759"/>
<feature type="domain" description="NmrA-like" evidence="3">
    <location>
        <begin position="6"/>
        <end position="253"/>
    </location>
</feature>
<dbReference type="PANTHER" id="PTHR42748:SF14">
    <property type="entry name" value="SNOAL-LIKE DOMAIN-CONTAINING PROTEIN"/>
    <property type="match status" value="1"/>
</dbReference>
<organism evidence="4 5">
    <name type="scientific">Trichoderma asperellum (strain ATCC 204424 / CBS 433.97 / NBRC 101777)</name>
    <dbReference type="NCBI Taxonomy" id="1042311"/>
    <lineage>
        <taxon>Eukaryota</taxon>
        <taxon>Fungi</taxon>
        <taxon>Dikarya</taxon>
        <taxon>Ascomycota</taxon>
        <taxon>Pezizomycotina</taxon>
        <taxon>Sordariomycetes</taxon>
        <taxon>Hypocreomycetidae</taxon>
        <taxon>Hypocreales</taxon>
        <taxon>Hypocreaceae</taxon>
        <taxon>Trichoderma</taxon>
    </lineage>
</organism>
<dbReference type="Gene3D" id="3.90.25.10">
    <property type="entry name" value="UDP-galactose 4-epimerase, domain 1"/>
    <property type="match status" value="1"/>
</dbReference>
<keyword evidence="5" id="KW-1185">Reference proteome</keyword>
<evidence type="ECO:0000256" key="1">
    <source>
        <dbReference type="ARBA" id="ARBA00006328"/>
    </source>
</evidence>
<keyword evidence="2" id="KW-0521">NADP</keyword>
<name>A0A2T3ZFM1_TRIA4</name>
<evidence type="ECO:0000313" key="4">
    <source>
        <dbReference type="EMBL" id="PTB43590.1"/>
    </source>
</evidence>
<dbReference type="GO" id="GO:0005634">
    <property type="term" value="C:nucleus"/>
    <property type="evidence" value="ECO:0007669"/>
    <property type="project" value="TreeGrafter"/>
</dbReference>
<evidence type="ECO:0000259" key="3">
    <source>
        <dbReference type="Pfam" id="PF05368"/>
    </source>
</evidence>
<sequence length="349" mass="39167">MSHSLNILILGGVGAQNSYVAQELAKAGHKVRILSRDTEKEEPKKLAALPGIEVVKGDTYDEEVLVSAFNNIESVFVNTNGFAIGEKSEIYWSIRIYELALCAGVKHFIYSTLPYVSKKSGFNPKFRVPFADGKAKFGEYLKSQPTDVMNWSLLESGPYAEDSLHRRAPKLDEATGEWIWKLFLGESGCMALVSLRDLAWFARYMFENPEEFRGDLLSVGIKHTSGAELASALTAVTGKPSRYVPMTEEEFRQGYPLIKMGVAHSPGYDDPTLWTPQSMFYNWFTVWTNSVGNTGLWTRDYQRLDKIKPDRIKSVEEWMRSVGYDPEKSEKSILKSGMTLAGIGEVIGK</sequence>
<evidence type="ECO:0000313" key="5">
    <source>
        <dbReference type="Proteomes" id="UP000240493"/>
    </source>
</evidence>
<dbReference type="AlphaFoldDB" id="A0A2T3ZFM1"/>
<dbReference type="STRING" id="1042311.A0A2T3ZFM1"/>
<dbReference type="InterPro" id="IPR008030">
    <property type="entry name" value="NmrA-like"/>
</dbReference>
<reference evidence="4 5" key="1">
    <citation type="submission" date="2016-07" db="EMBL/GenBank/DDBJ databases">
        <title>Multiple horizontal gene transfer events from other fungi enriched the ability of initially mycotrophic Trichoderma (Ascomycota) to feed on dead plant biomass.</title>
        <authorList>
            <consortium name="DOE Joint Genome Institute"/>
            <person name="Aerts A."/>
            <person name="Atanasova L."/>
            <person name="Chenthamara K."/>
            <person name="Zhang J."/>
            <person name="Grujic M."/>
            <person name="Henrissat B."/>
            <person name="Kuo A."/>
            <person name="Salamov A."/>
            <person name="Lipzen A."/>
            <person name="Labutti K."/>
            <person name="Barry K."/>
            <person name="Miao Y."/>
            <person name="Rahimi M.J."/>
            <person name="Shen Q."/>
            <person name="Grigoriev I.V."/>
            <person name="Kubicek C.P."/>
            <person name="Druzhinina I.S."/>
        </authorList>
    </citation>
    <scope>NUCLEOTIDE SEQUENCE [LARGE SCALE GENOMIC DNA]</scope>
    <source>
        <strain evidence="4 5">CBS 433.97</strain>
    </source>
</reference>
<proteinExistence type="inferred from homology"/>
<dbReference type="Pfam" id="PF05368">
    <property type="entry name" value="NmrA"/>
    <property type="match status" value="1"/>
</dbReference>
<accession>A0A2T3ZFM1</accession>
<dbReference type="Gene3D" id="3.40.50.720">
    <property type="entry name" value="NAD(P)-binding Rossmann-like Domain"/>
    <property type="match status" value="1"/>
</dbReference>
<gene>
    <name evidence="4" type="ORF">M441DRAFT_25598</name>
</gene>
<evidence type="ECO:0000256" key="2">
    <source>
        <dbReference type="ARBA" id="ARBA00022857"/>
    </source>
</evidence>
<protein>
    <recommendedName>
        <fullName evidence="3">NmrA-like domain-containing protein</fullName>
    </recommendedName>
</protein>
<dbReference type="EMBL" id="KZ679259">
    <property type="protein sequence ID" value="PTB43590.1"/>
    <property type="molecule type" value="Genomic_DNA"/>
</dbReference>
<comment type="similarity">
    <text evidence="1">Belongs to the NmrA-type oxidoreductase family.</text>
</comment>
<dbReference type="Proteomes" id="UP000240493">
    <property type="component" value="Unassembled WGS sequence"/>
</dbReference>